<dbReference type="RefSeq" id="WP_140623943.1">
    <property type="nucleotide sequence ID" value="NZ_VFRQ01000017.1"/>
</dbReference>
<evidence type="ECO:0000313" key="1">
    <source>
        <dbReference type="EMBL" id="TPE40631.1"/>
    </source>
</evidence>
<organism evidence="1 2">
    <name type="scientific">Pontibacter mangrovi</name>
    <dbReference type="NCBI Taxonomy" id="2589816"/>
    <lineage>
        <taxon>Bacteria</taxon>
        <taxon>Pseudomonadati</taxon>
        <taxon>Bacteroidota</taxon>
        <taxon>Cytophagia</taxon>
        <taxon>Cytophagales</taxon>
        <taxon>Hymenobacteraceae</taxon>
        <taxon>Pontibacter</taxon>
    </lineage>
</organism>
<protein>
    <submittedName>
        <fullName evidence="1">Uncharacterized protein</fullName>
    </submittedName>
</protein>
<name>A0A501W0A8_9BACT</name>
<evidence type="ECO:0000313" key="2">
    <source>
        <dbReference type="Proteomes" id="UP000316727"/>
    </source>
</evidence>
<sequence>MIIFGFALEMLPAQFKHAQIAPQSMIFSLTLPEGYGLCGRSSYLCRLSIDSTELKETEALKGRAGIWCCFCKMMRRQPYNHAV</sequence>
<proteinExistence type="predicted"/>
<dbReference type="AlphaFoldDB" id="A0A501W0A8"/>
<reference evidence="1 2" key="1">
    <citation type="submission" date="2019-06" db="EMBL/GenBank/DDBJ databases">
        <title>A novel bacterium of genus Pontibacter, isolated from marine sediment.</title>
        <authorList>
            <person name="Huang H."/>
            <person name="Mo K."/>
            <person name="Hu Y."/>
        </authorList>
    </citation>
    <scope>NUCLEOTIDE SEQUENCE [LARGE SCALE GENOMIC DNA]</scope>
    <source>
        <strain evidence="1 2">HB172049</strain>
    </source>
</reference>
<gene>
    <name evidence="1" type="ORF">FJM65_20045</name>
</gene>
<dbReference type="EMBL" id="VFRQ01000017">
    <property type="protein sequence ID" value="TPE40631.1"/>
    <property type="molecule type" value="Genomic_DNA"/>
</dbReference>
<accession>A0A501W0A8</accession>
<keyword evidence="2" id="KW-1185">Reference proteome</keyword>
<comment type="caution">
    <text evidence="1">The sequence shown here is derived from an EMBL/GenBank/DDBJ whole genome shotgun (WGS) entry which is preliminary data.</text>
</comment>
<dbReference type="Proteomes" id="UP000316727">
    <property type="component" value="Unassembled WGS sequence"/>
</dbReference>